<protein>
    <submittedName>
        <fullName evidence="2">Uncharacterized protein</fullName>
    </submittedName>
</protein>
<organism evidence="2">
    <name type="scientific">viral metagenome</name>
    <dbReference type="NCBI Taxonomy" id="1070528"/>
    <lineage>
        <taxon>unclassified sequences</taxon>
        <taxon>metagenomes</taxon>
        <taxon>organismal metagenomes</taxon>
    </lineage>
</organism>
<reference evidence="2" key="1">
    <citation type="journal article" date="2020" name="Nature">
        <title>Giant virus diversity and host interactions through global metagenomics.</title>
        <authorList>
            <person name="Schulz F."/>
            <person name="Roux S."/>
            <person name="Paez-Espino D."/>
            <person name="Jungbluth S."/>
            <person name="Walsh D.A."/>
            <person name="Denef V.J."/>
            <person name="McMahon K.D."/>
            <person name="Konstantinidis K.T."/>
            <person name="Eloe-Fadrosh E.A."/>
            <person name="Kyrpides N.C."/>
            <person name="Woyke T."/>
        </authorList>
    </citation>
    <scope>NUCLEOTIDE SEQUENCE</scope>
    <source>
        <strain evidence="2">GVMAG-M-3300023174-134</strain>
    </source>
</reference>
<evidence type="ECO:0000313" key="2">
    <source>
        <dbReference type="EMBL" id="QHT13842.1"/>
    </source>
</evidence>
<sequence>MDNTITTGYKPNTVLIGYNPNDFFYSNAASLGNMPSDDKCNELKPYDDSWNNDKCKPDKFPNNSIDCINVELCKNKNYANKLMNINKGNANSDEKYYNVKEQYDILFMNSINLGIGCVFLFWFIFKNR</sequence>
<keyword evidence="1" id="KW-1133">Transmembrane helix</keyword>
<proteinExistence type="predicted"/>
<dbReference type="EMBL" id="MN739577">
    <property type="protein sequence ID" value="QHT13842.1"/>
    <property type="molecule type" value="Genomic_DNA"/>
</dbReference>
<keyword evidence="1" id="KW-0472">Membrane</keyword>
<name>A0A6C0DBR1_9ZZZZ</name>
<dbReference type="AlphaFoldDB" id="A0A6C0DBR1"/>
<accession>A0A6C0DBR1</accession>
<evidence type="ECO:0000256" key="1">
    <source>
        <dbReference type="SAM" id="Phobius"/>
    </source>
</evidence>
<feature type="transmembrane region" description="Helical" evidence="1">
    <location>
        <begin position="105"/>
        <end position="125"/>
    </location>
</feature>
<keyword evidence="1" id="KW-0812">Transmembrane</keyword>